<proteinExistence type="predicted"/>
<dbReference type="eggNOG" id="COG0456">
    <property type="taxonomic scope" value="Bacteria"/>
</dbReference>
<feature type="domain" description="N-acetyltransferase" evidence="3">
    <location>
        <begin position="1"/>
        <end position="142"/>
    </location>
</feature>
<keyword evidence="1" id="KW-0808">Transferase</keyword>
<keyword evidence="5" id="KW-1185">Reference proteome</keyword>
<dbReference type="AlphaFoldDB" id="K9EV77"/>
<evidence type="ECO:0000256" key="1">
    <source>
        <dbReference type="ARBA" id="ARBA00022679"/>
    </source>
</evidence>
<dbReference type="InterPro" id="IPR016181">
    <property type="entry name" value="Acyl_CoA_acyltransferase"/>
</dbReference>
<protein>
    <recommendedName>
        <fullName evidence="3">N-acetyltransferase domain-containing protein</fullName>
    </recommendedName>
</protein>
<dbReference type="CDD" id="cd04301">
    <property type="entry name" value="NAT_SF"/>
    <property type="match status" value="1"/>
</dbReference>
<keyword evidence="2" id="KW-0012">Acyltransferase</keyword>
<dbReference type="SUPFAM" id="SSF55729">
    <property type="entry name" value="Acyl-CoA N-acyltransferases (Nat)"/>
    <property type="match status" value="1"/>
</dbReference>
<comment type="caution">
    <text evidence="4">The sequence shown here is derived from an EMBL/GenBank/DDBJ whole genome shotgun (WGS) entry which is preliminary data.</text>
</comment>
<dbReference type="Pfam" id="PF00583">
    <property type="entry name" value="Acetyltransf_1"/>
    <property type="match status" value="1"/>
</dbReference>
<dbReference type="PANTHER" id="PTHR43877">
    <property type="entry name" value="AMINOALKYLPHOSPHONATE N-ACETYLTRANSFERASE-RELATED-RELATED"/>
    <property type="match status" value="1"/>
</dbReference>
<dbReference type="PATRIC" id="fig|883066.3.peg.1382"/>
<dbReference type="InterPro" id="IPR000182">
    <property type="entry name" value="GNAT_dom"/>
</dbReference>
<evidence type="ECO:0000313" key="4">
    <source>
        <dbReference type="EMBL" id="EKU94867.1"/>
    </source>
</evidence>
<dbReference type="HOGENOM" id="CLU_013985_34_3_11"/>
<sequence>MIEILTELSDELFNALQRLTPQLSSKMTEVPRQQAEALMRQPGVYQLVYRAEEGGPILGMLTLVTFDIPTGKRAWIEDVVVDSEARGQGAGFELVQAAVAQAQKIGSRTVDLTSRPSREAANRLYRRAGFEARETNVYRYQG</sequence>
<dbReference type="RefSeq" id="WP_007001527.1">
    <property type="nucleotide sequence ID" value="NZ_JH992955.1"/>
</dbReference>
<dbReference type="Proteomes" id="UP000009888">
    <property type="component" value="Unassembled WGS sequence"/>
</dbReference>
<dbReference type="EMBL" id="AGWL01000007">
    <property type="protein sequence ID" value="EKU94867.1"/>
    <property type="molecule type" value="Genomic_DNA"/>
</dbReference>
<gene>
    <name evidence="4" type="ORF">HMPREF9233_01321</name>
</gene>
<evidence type="ECO:0000259" key="3">
    <source>
        <dbReference type="PROSITE" id="PS51186"/>
    </source>
</evidence>
<dbReference type="InterPro" id="IPR050832">
    <property type="entry name" value="Bact_Acetyltransf"/>
</dbReference>
<dbReference type="PROSITE" id="PS51186">
    <property type="entry name" value="GNAT"/>
    <property type="match status" value="1"/>
</dbReference>
<reference evidence="4 5" key="1">
    <citation type="submission" date="2012-09" db="EMBL/GenBank/DDBJ databases">
        <title>The Genome Sequence of Actinobaculum massiliae ACS-171-V-COL2.</title>
        <authorList>
            <consortium name="The Broad Institute Genome Sequencing Platform"/>
            <person name="Earl A."/>
            <person name="Ward D."/>
            <person name="Feldgarden M."/>
            <person name="Gevers D."/>
            <person name="Saerens B."/>
            <person name="Vaneechoutte M."/>
            <person name="Walker B."/>
            <person name="Young S.K."/>
            <person name="Zeng Q."/>
            <person name="Gargeya S."/>
            <person name="Fitzgerald M."/>
            <person name="Haas B."/>
            <person name="Abouelleil A."/>
            <person name="Alvarado L."/>
            <person name="Arachchi H.M."/>
            <person name="Berlin A."/>
            <person name="Chapman S.B."/>
            <person name="Goldberg J."/>
            <person name="Griggs A."/>
            <person name="Gujja S."/>
            <person name="Hansen M."/>
            <person name="Howarth C."/>
            <person name="Imamovic A."/>
            <person name="Larimer J."/>
            <person name="McCowen C."/>
            <person name="Montmayeur A."/>
            <person name="Murphy C."/>
            <person name="Neiman D."/>
            <person name="Pearson M."/>
            <person name="Priest M."/>
            <person name="Roberts A."/>
            <person name="Saif S."/>
            <person name="Shea T."/>
            <person name="Sisk P."/>
            <person name="Sykes S."/>
            <person name="Wortman J."/>
            <person name="Nusbaum C."/>
            <person name="Birren B."/>
        </authorList>
    </citation>
    <scope>NUCLEOTIDE SEQUENCE [LARGE SCALE GENOMIC DNA]</scope>
    <source>
        <strain evidence="5">ACS-171-V-Col2</strain>
    </source>
</reference>
<dbReference type="STRING" id="202789.GCA_001457435_00789"/>
<dbReference type="Gene3D" id="3.40.630.30">
    <property type="match status" value="1"/>
</dbReference>
<name>K9EV77_9ACTO</name>
<evidence type="ECO:0000313" key="5">
    <source>
        <dbReference type="Proteomes" id="UP000009888"/>
    </source>
</evidence>
<organism evidence="4 5">
    <name type="scientific">Actinobaculum massiliense ACS-171-V-Col2</name>
    <dbReference type="NCBI Taxonomy" id="883066"/>
    <lineage>
        <taxon>Bacteria</taxon>
        <taxon>Bacillati</taxon>
        <taxon>Actinomycetota</taxon>
        <taxon>Actinomycetes</taxon>
        <taxon>Actinomycetales</taxon>
        <taxon>Actinomycetaceae</taxon>
        <taxon>Actinobaculum</taxon>
    </lineage>
</organism>
<dbReference type="GO" id="GO:0016747">
    <property type="term" value="F:acyltransferase activity, transferring groups other than amino-acyl groups"/>
    <property type="evidence" value="ECO:0007669"/>
    <property type="project" value="InterPro"/>
</dbReference>
<evidence type="ECO:0000256" key="2">
    <source>
        <dbReference type="ARBA" id="ARBA00023315"/>
    </source>
</evidence>
<accession>K9EV77</accession>